<feature type="compositionally biased region" description="Acidic residues" evidence="1">
    <location>
        <begin position="184"/>
        <end position="197"/>
    </location>
</feature>
<feature type="compositionally biased region" description="Basic and acidic residues" evidence="1">
    <location>
        <begin position="266"/>
        <end position="277"/>
    </location>
</feature>
<feature type="compositionally biased region" description="Low complexity" evidence="1">
    <location>
        <begin position="115"/>
        <end position="126"/>
    </location>
</feature>
<feature type="region of interest" description="Disordered" evidence="1">
    <location>
        <begin position="226"/>
        <end position="246"/>
    </location>
</feature>
<feature type="region of interest" description="Disordered" evidence="1">
    <location>
        <begin position="68"/>
        <end position="143"/>
    </location>
</feature>
<gene>
    <name evidence="2" type="ORF">PPROV_000616600</name>
</gene>
<feature type="region of interest" description="Disordered" evidence="1">
    <location>
        <begin position="260"/>
        <end position="288"/>
    </location>
</feature>
<feature type="compositionally biased region" description="Basic and acidic residues" evidence="1">
    <location>
        <begin position="102"/>
        <end position="113"/>
    </location>
</feature>
<dbReference type="Proteomes" id="UP000660262">
    <property type="component" value="Unassembled WGS sequence"/>
</dbReference>
<feature type="region of interest" description="Disordered" evidence="1">
    <location>
        <begin position="1"/>
        <end position="23"/>
    </location>
</feature>
<dbReference type="AlphaFoldDB" id="A0A830HJW3"/>
<protein>
    <submittedName>
        <fullName evidence="2">Uncharacterized protein</fullName>
    </submittedName>
</protein>
<accession>A0A830HJW3</accession>
<organism evidence="2 3">
    <name type="scientific">Pycnococcus provasolii</name>
    <dbReference type="NCBI Taxonomy" id="41880"/>
    <lineage>
        <taxon>Eukaryota</taxon>
        <taxon>Viridiplantae</taxon>
        <taxon>Chlorophyta</taxon>
        <taxon>Pseudoscourfieldiophyceae</taxon>
        <taxon>Pseudoscourfieldiales</taxon>
        <taxon>Pycnococcaceae</taxon>
        <taxon>Pycnococcus</taxon>
    </lineage>
</organism>
<proteinExistence type="predicted"/>
<sequence>MGCWFSKSSRPGGDGTTAAANNNLHVGKPATCEHEHAHASGIVVRQLQERVQWLERENETLRQELAAYQDVPSSAGSNMGGAPENGKRRASDNIDKTTQTSRHLEDTHEERRLPTTTTSIAVSTVSDEPPPATSELKKQSSLGYGVGGASHDLASALRVVADDLRNAAAIATTSVPETIRKGGDDDDDDDDDDDGAQPEDIKPVFTVSTAASKDVVETVGSKVQRRLQALSSRTSGECTTETDQGDEDVEMVKNVVKSRKSAAAMKEQRRSIAERINRHQSVLRASGQ</sequence>
<name>A0A830HJW3_9CHLO</name>
<evidence type="ECO:0000313" key="3">
    <source>
        <dbReference type="Proteomes" id="UP000660262"/>
    </source>
</evidence>
<evidence type="ECO:0000313" key="2">
    <source>
        <dbReference type="EMBL" id="GHP07424.1"/>
    </source>
</evidence>
<feature type="compositionally biased region" description="Polar residues" evidence="1">
    <location>
        <begin position="229"/>
        <end position="242"/>
    </location>
</feature>
<keyword evidence="3" id="KW-1185">Reference proteome</keyword>
<dbReference type="EMBL" id="BNJQ01000016">
    <property type="protein sequence ID" value="GHP07424.1"/>
    <property type="molecule type" value="Genomic_DNA"/>
</dbReference>
<feature type="region of interest" description="Disordered" evidence="1">
    <location>
        <begin position="175"/>
        <end position="208"/>
    </location>
</feature>
<feature type="compositionally biased region" description="Basic and acidic residues" evidence="1">
    <location>
        <begin position="85"/>
        <end position="95"/>
    </location>
</feature>
<reference evidence="2" key="1">
    <citation type="submission" date="2020-10" db="EMBL/GenBank/DDBJ databases">
        <title>Unveiling of a novel bifunctional photoreceptor, Dualchrome1, isolated from a cosmopolitan green alga.</title>
        <authorList>
            <person name="Suzuki S."/>
            <person name="Kawachi M."/>
        </authorList>
    </citation>
    <scope>NUCLEOTIDE SEQUENCE</scope>
    <source>
        <strain evidence="2">NIES 2893</strain>
    </source>
</reference>
<comment type="caution">
    <text evidence="2">The sequence shown here is derived from an EMBL/GenBank/DDBJ whole genome shotgun (WGS) entry which is preliminary data.</text>
</comment>
<evidence type="ECO:0000256" key="1">
    <source>
        <dbReference type="SAM" id="MobiDB-lite"/>
    </source>
</evidence>